<dbReference type="EMBL" id="DYXT01000047">
    <property type="protein sequence ID" value="HJE39860.1"/>
    <property type="molecule type" value="Genomic_DNA"/>
</dbReference>
<evidence type="ECO:0000313" key="1">
    <source>
        <dbReference type="EMBL" id="HJE39860.1"/>
    </source>
</evidence>
<accession>A0A921E9Y8</accession>
<dbReference type="AlphaFoldDB" id="A0A921E9Y8"/>
<protein>
    <submittedName>
        <fullName evidence="1">Uncharacterized protein</fullName>
    </submittedName>
</protein>
<dbReference type="Proteomes" id="UP000711407">
    <property type="component" value="Unassembled WGS sequence"/>
</dbReference>
<gene>
    <name evidence="1" type="ORF">K8V47_08910</name>
</gene>
<reference evidence="1" key="1">
    <citation type="journal article" date="2021" name="PeerJ">
        <title>Extensive microbial diversity within the chicken gut microbiome revealed by metagenomics and culture.</title>
        <authorList>
            <person name="Gilroy R."/>
            <person name="Ravi A."/>
            <person name="Getino M."/>
            <person name="Pursley I."/>
            <person name="Horton D.L."/>
            <person name="Alikhan N.F."/>
            <person name="Baker D."/>
            <person name="Gharbi K."/>
            <person name="Hall N."/>
            <person name="Watson M."/>
            <person name="Adriaenssens E.M."/>
            <person name="Foster-Nyarko E."/>
            <person name="Jarju S."/>
            <person name="Secka A."/>
            <person name="Antonio M."/>
            <person name="Oren A."/>
            <person name="Chaudhuri R.R."/>
            <person name="La Ragione R."/>
            <person name="Hildebrand F."/>
            <person name="Pallen M.J."/>
        </authorList>
    </citation>
    <scope>NUCLEOTIDE SEQUENCE</scope>
    <source>
        <strain evidence="1">4100</strain>
    </source>
</reference>
<comment type="caution">
    <text evidence="1">The sequence shown here is derived from an EMBL/GenBank/DDBJ whole genome shotgun (WGS) entry which is preliminary data.</text>
</comment>
<evidence type="ECO:0000313" key="2">
    <source>
        <dbReference type="Proteomes" id="UP000711407"/>
    </source>
</evidence>
<proteinExistence type="predicted"/>
<sequence length="312" mass="33785">MSRYFLLTGMAIALAGVLSSSCSSESDPLSESEKASASFYVGLDVQTRAAQSLNLANYDAKMYLYEGHDNGNGSVGYTQIREITLTDNQFTVENLNTKSDYKAVFLAIPKGQQPELPQLYGEDVVPSYETATARYINGNENETDKHIFRSILSFRPSVSTGTQSTILTRQNGALEIRIMGISGMTSVTLHVGGHTAMLLNDGTGGQVITSGEKVVLSKTVTEGLGASEVRVRINLLPTEDITDAAGTDNYLEITTADGTTKYPIKSDHTMIPIYPNQVTWLTLGNGSGNFAVSFSGSINVEDDEWDGWIENF</sequence>
<reference evidence="1" key="2">
    <citation type="submission" date="2021-09" db="EMBL/GenBank/DDBJ databases">
        <authorList>
            <person name="Gilroy R."/>
        </authorList>
    </citation>
    <scope>NUCLEOTIDE SEQUENCE</scope>
    <source>
        <strain evidence="1">4100</strain>
    </source>
</reference>
<dbReference type="PROSITE" id="PS51257">
    <property type="entry name" value="PROKAR_LIPOPROTEIN"/>
    <property type="match status" value="1"/>
</dbReference>
<name>A0A921E9Y8_9BACT</name>
<organism evidence="1 2">
    <name type="scientific">Candidatus Amulumruptor caecigallinarius</name>
    <dbReference type="NCBI Taxonomy" id="2109911"/>
    <lineage>
        <taxon>Bacteria</taxon>
        <taxon>Pseudomonadati</taxon>
        <taxon>Bacteroidota</taxon>
        <taxon>Bacteroidia</taxon>
        <taxon>Bacteroidales</taxon>
        <taxon>Muribaculaceae</taxon>
        <taxon>Candidatus Amulumruptor</taxon>
    </lineage>
</organism>